<accession>A0A8U0IKX4</accession>
<keyword evidence="3" id="KW-1185">Reference proteome</keyword>
<name>A0A8U0IKX4_9EURY</name>
<evidence type="ECO:0000313" key="2">
    <source>
        <dbReference type="EMBL" id="UPW00699.1"/>
    </source>
</evidence>
<feature type="compositionally biased region" description="Polar residues" evidence="1">
    <location>
        <begin position="40"/>
        <end position="49"/>
    </location>
</feature>
<dbReference type="RefSeq" id="WP_248655109.1">
    <property type="nucleotide sequence ID" value="NZ_CP096658.1"/>
</dbReference>
<evidence type="ECO:0000313" key="3">
    <source>
        <dbReference type="Proteomes" id="UP000830434"/>
    </source>
</evidence>
<protein>
    <submittedName>
        <fullName evidence="2">Uncharacterized protein</fullName>
    </submittedName>
</protein>
<dbReference type="InterPro" id="IPR055975">
    <property type="entry name" value="DUF7553"/>
</dbReference>
<dbReference type="GeneID" id="72188394"/>
<feature type="region of interest" description="Disordered" evidence="1">
    <location>
        <begin position="30"/>
        <end position="49"/>
    </location>
</feature>
<evidence type="ECO:0000256" key="1">
    <source>
        <dbReference type="SAM" id="MobiDB-lite"/>
    </source>
</evidence>
<dbReference type="KEGG" id="haxz:M0R88_01025"/>
<dbReference type="Proteomes" id="UP000830434">
    <property type="component" value="Chromosome"/>
</dbReference>
<sequence length="77" mass="9118">MNKHFEDAWYYGKRAGKHLTRGVREELTPAERRVRKATGREQTPTTRVQRWQAELKATEDEAAARARRAVRKVRERV</sequence>
<gene>
    <name evidence="2" type="ORF">M0R88_01025</name>
</gene>
<dbReference type="AlphaFoldDB" id="A0A8U0IKX4"/>
<organism evidence="2 3">
    <name type="scientific">Halorussus gelatinilyticus</name>
    <dbReference type="NCBI Taxonomy" id="2937524"/>
    <lineage>
        <taxon>Archaea</taxon>
        <taxon>Methanobacteriati</taxon>
        <taxon>Methanobacteriota</taxon>
        <taxon>Stenosarchaea group</taxon>
        <taxon>Halobacteria</taxon>
        <taxon>Halobacteriales</taxon>
        <taxon>Haladaptataceae</taxon>
        <taxon>Halorussus</taxon>
    </lineage>
</organism>
<proteinExistence type="predicted"/>
<dbReference type="Pfam" id="PF24430">
    <property type="entry name" value="DUF7553"/>
    <property type="match status" value="1"/>
</dbReference>
<dbReference type="EMBL" id="CP096658">
    <property type="protein sequence ID" value="UPW00699.1"/>
    <property type="molecule type" value="Genomic_DNA"/>
</dbReference>
<reference evidence="2" key="1">
    <citation type="submission" date="2022-04" db="EMBL/GenBank/DDBJ databases">
        <title>Diverse halophilic archaea isolated from saline environments.</title>
        <authorList>
            <person name="Cui H.-L."/>
        </authorList>
    </citation>
    <scope>NUCLEOTIDE SEQUENCE</scope>
    <source>
        <strain evidence="2">XZYJT40</strain>
    </source>
</reference>